<evidence type="ECO:0000256" key="1">
    <source>
        <dbReference type="ARBA" id="ARBA00012528"/>
    </source>
</evidence>
<dbReference type="InterPro" id="IPR013783">
    <property type="entry name" value="Ig-like_fold"/>
</dbReference>
<name>A0ABP3EB11_9GAMM</name>
<evidence type="ECO:0000256" key="2">
    <source>
        <dbReference type="ARBA" id="ARBA00034247"/>
    </source>
</evidence>
<dbReference type="Gene3D" id="2.130.10.10">
    <property type="entry name" value="YVTN repeat-like/Quinoprotein amine dehydrogenase"/>
    <property type="match status" value="2"/>
</dbReference>
<reference evidence="8" key="1">
    <citation type="journal article" date="2019" name="Int. J. Syst. Evol. Microbiol.">
        <title>The Global Catalogue of Microorganisms (GCM) 10K type strain sequencing project: providing services to taxonomists for standard genome sequencing and annotation.</title>
        <authorList>
            <consortium name="The Broad Institute Genomics Platform"/>
            <consortium name="The Broad Institute Genome Sequencing Center for Infectious Disease"/>
            <person name="Wu L."/>
            <person name="Ma J."/>
        </authorList>
    </citation>
    <scope>NUCLEOTIDE SEQUENCE [LARGE SCALE GENOMIC DNA]</scope>
    <source>
        <strain evidence="8">JCM 16242</strain>
    </source>
</reference>
<dbReference type="EMBL" id="BAAAFO010000003">
    <property type="protein sequence ID" value="GAA0257045.1"/>
    <property type="molecule type" value="Genomic_DNA"/>
</dbReference>
<organism evidence="7 8">
    <name type="scientific">Rhodanobacter caeni</name>
    <dbReference type="NCBI Taxonomy" id="657654"/>
    <lineage>
        <taxon>Bacteria</taxon>
        <taxon>Pseudomonadati</taxon>
        <taxon>Pseudomonadota</taxon>
        <taxon>Gammaproteobacteria</taxon>
        <taxon>Lysobacterales</taxon>
        <taxon>Rhodanobacteraceae</taxon>
        <taxon>Rhodanobacter</taxon>
    </lineage>
</organism>
<dbReference type="Pfam" id="PF07495">
    <property type="entry name" value="Y_Y_Y"/>
    <property type="match status" value="1"/>
</dbReference>
<dbReference type="NCBIfam" id="TIGR00254">
    <property type="entry name" value="GGDEF"/>
    <property type="match status" value="1"/>
</dbReference>
<feature type="domain" description="GGDEF" evidence="6">
    <location>
        <begin position="875"/>
        <end position="1014"/>
    </location>
</feature>
<feature type="transmembrane region" description="Helical" evidence="4">
    <location>
        <begin position="770"/>
        <end position="790"/>
    </location>
</feature>
<keyword evidence="4" id="KW-0812">Transmembrane</keyword>
<evidence type="ECO:0000313" key="7">
    <source>
        <dbReference type="EMBL" id="GAA0257045.1"/>
    </source>
</evidence>
<protein>
    <recommendedName>
        <fullName evidence="1">diguanylate cyclase</fullName>
        <ecNumber evidence="1">2.7.7.65</ecNumber>
    </recommendedName>
</protein>
<keyword evidence="4" id="KW-1133">Transmembrane helix</keyword>
<dbReference type="SUPFAM" id="SSF50952">
    <property type="entry name" value="Soluble quinoprotein glucose dehydrogenase"/>
    <property type="match status" value="1"/>
</dbReference>
<dbReference type="SUPFAM" id="SSF55073">
    <property type="entry name" value="Nucleotide cyclase"/>
    <property type="match status" value="1"/>
</dbReference>
<dbReference type="InterPro" id="IPR011123">
    <property type="entry name" value="Y_Y_Y"/>
</dbReference>
<evidence type="ECO:0000256" key="3">
    <source>
        <dbReference type="SAM" id="Coils"/>
    </source>
</evidence>
<dbReference type="InterPro" id="IPR043128">
    <property type="entry name" value="Rev_trsase/Diguanyl_cyclase"/>
</dbReference>
<keyword evidence="8" id="KW-1185">Reference proteome</keyword>
<dbReference type="Gene3D" id="2.60.40.10">
    <property type="entry name" value="Immunoglobulins"/>
    <property type="match status" value="1"/>
</dbReference>
<sequence length="1048" mass="115952">MKLGTLLASLWLWASPIHAAPATAGKHASEAGVPLLRNFSPLDYGAAPQNWAVTQDKRGVIYVGNSDDGVLEFDGTRWRRIPVPNQSTVRSLAVDAHGRVYVGCVGEFGYLEPDAHGRMHYVSLLDRIAPAYRSFADVWRVFVTADGIYFGTTSQVFRLRGKHIDVWTPAISFDYFFKVRDRFYVRAEGRGLMEVDGDRLKMVRGGARFARERIHALVAWGDETARDGPLLLGTRDRGWFVLDEGRLAAWPNETNKILHDDQLYDAHWLANGTLAVGTIQGGVLLVDRMGRLLERLRRNEGLINDTVLSMFQDRENGLWLALDNGLSRLEVASPLTLFSGNSGLDGTVLAMRRFRGTLYVGTTKGLFQLRSGADGNAQFVALEGIRAQVWSFLDMGDTLLAATAQGVVEVRNGVANACAAQACATGDVAFSLLRSAREPSRVFVGLRNGLAVMRRDGGRWIDEGRIPGISGDIRSLATDAHGNLWLGTLSNGAIRLALPDGWQPGNGVPPQAQTFQQHRDSPASPNYAVVQRFSAGLHVVTAQGIYLYDASQEKLLPDTAFASLFPQGSRRLSRLSESRPGRIWMYTADGSKTIRETGVAVADANGHYHWEPQPLRALSGVEMYTIYAEPDGVTWFGSSDGLYRLDSTIAPLPDQPLPTLLRKVSDGNGHVLWGGASAAPPTLTLPWGNNSLRFDYASPNFRAPTGNTFQVRLEGADARWSDWSTETYRDYTNIHEGDYRFRVRSRDFLSNIAPEAEFSFQVLPPWYRTWWAYVGYFVLAYLLAALGIQLRSAVLQRRNRELARLIEQRTRELSASNQALEEANAALQRQTITDALTGMKNRRYALENVGRDVASVLRIYRELGPDAAKGPAANVNLLFLLIDIDHFKDVNDHYGHAAGDRVLAQLRDITLAAIRETDTPVRWGGEEFLVIARRTSCESGPVIAEHIRRLMAQHEFDLGNGVFIRRTCSIGFASYPVLPTEPWRFSWEDVVSLADQCLYAAKHNGRNSWVGVRALNAPAAGTADLPLTPDLDALVAEGYLRLQVSASN</sequence>
<keyword evidence="4" id="KW-0472">Membrane</keyword>
<feature type="coiled-coil region" evidence="3">
    <location>
        <begin position="803"/>
        <end position="830"/>
    </location>
</feature>
<evidence type="ECO:0000256" key="5">
    <source>
        <dbReference type="SAM" id="SignalP"/>
    </source>
</evidence>
<dbReference type="SMART" id="SM00267">
    <property type="entry name" value="GGDEF"/>
    <property type="match status" value="1"/>
</dbReference>
<feature type="signal peptide" evidence="5">
    <location>
        <begin position="1"/>
        <end position="19"/>
    </location>
</feature>
<accession>A0ABP3EB11</accession>
<dbReference type="Pfam" id="PF00990">
    <property type="entry name" value="GGDEF"/>
    <property type="match status" value="1"/>
</dbReference>
<dbReference type="InterPro" id="IPR029787">
    <property type="entry name" value="Nucleotide_cyclase"/>
</dbReference>
<dbReference type="PANTHER" id="PTHR45138">
    <property type="entry name" value="REGULATORY COMPONENTS OF SENSORY TRANSDUCTION SYSTEM"/>
    <property type="match status" value="1"/>
</dbReference>
<dbReference type="PANTHER" id="PTHR45138:SF9">
    <property type="entry name" value="DIGUANYLATE CYCLASE DGCM-RELATED"/>
    <property type="match status" value="1"/>
</dbReference>
<dbReference type="InterPro" id="IPR000160">
    <property type="entry name" value="GGDEF_dom"/>
</dbReference>
<proteinExistence type="predicted"/>
<dbReference type="EC" id="2.7.7.65" evidence="1"/>
<comment type="catalytic activity">
    <reaction evidence="2">
        <text>2 GTP = 3',3'-c-di-GMP + 2 diphosphate</text>
        <dbReference type="Rhea" id="RHEA:24898"/>
        <dbReference type="ChEBI" id="CHEBI:33019"/>
        <dbReference type="ChEBI" id="CHEBI:37565"/>
        <dbReference type="ChEBI" id="CHEBI:58805"/>
        <dbReference type="EC" id="2.7.7.65"/>
    </reaction>
</comment>
<evidence type="ECO:0000313" key="8">
    <source>
        <dbReference type="Proteomes" id="UP001500657"/>
    </source>
</evidence>
<dbReference type="Proteomes" id="UP001500657">
    <property type="component" value="Unassembled WGS sequence"/>
</dbReference>
<dbReference type="CDD" id="cd01949">
    <property type="entry name" value="GGDEF"/>
    <property type="match status" value="1"/>
</dbReference>
<dbReference type="Gene3D" id="3.30.70.270">
    <property type="match status" value="1"/>
</dbReference>
<keyword evidence="5" id="KW-0732">Signal</keyword>
<keyword evidence="3" id="KW-0175">Coiled coil</keyword>
<feature type="chain" id="PRO_5046846569" description="diguanylate cyclase" evidence="5">
    <location>
        <begin position="20"/>
        <end position="1048"/>
    </location>
</feature>
<dbReference type="InterPro" id="IPR015943">
    <property type="entry name" value="WD40/YVTN_repeat-like_dom_sf"/>
</dbReference>
<dbReference type="InterPro" id="IPR011041">
    <property type="entry name" value="Quinoprot_gluc/sorb_DH_b-prop"/>
</dbReference>
<dbReference type="SUPFAM" id="SSF63829">
    <property type="entry name" value="Calcium-dependent phosphotriesterase"/>
    <property type="match status" value="2"/>
</dbReference>
<dbReference type="InterPro" id="IPR050469">
    <property type="entry name" value="Diguanylate_Cyclase"/>
</dbReference>
<evidence type="ECO:0000259" key="6">
    <source>
        <dbReference type="PROSITE" id="PS50887"/>
    </source>
</evidence>
<gene>
    <name evidence="7" type="ORF">GCM10009126_22780</name>
</gene>
<comment type="caution">
    <text evidence="7">The sequence shown here is derived from an EMBL/GenBank/DDBJ whole genome shotgun (WGS) entry which is preliminary data.</text>
</comment>
<evidence type="ECO:0000256" key="4">
    <source>
        <dbReference type="SAM" id="Phobius"/>
    </source>
</evidence>
<dbReference type="PROSITE" id="PS50887">
    <property type="entry name" value="GGDEF"/>
    <property type="match status" value="1"/>
</dbReference>